<proteinExistence type="predicted"/>
<keyword evidence="2" id="KW-1185">Reference proteome</keyword>
<dbReference type="RefSeq" id="XP_007782051.1">
    <property type="nucleotide sequence ID" value="XM_007783861.1"/>
</dbReference>
<sequence length="123" mass="14016">MNKNTVDDNMLYNGWPPLGASNKLENETMRTLGAELTTAQKNEAVCKQMVLDIAKTNEEFAVTLRNWSYHTAATLRQDSPAMDDLDRWTATYLAHRNNDVEDYIRAIDGDMADEVVQRRVAHI</sequence>
<dbReference type="AlphaFoldDB" id="R7YY70"/>
<organism evidence="1 2">
    <name type="scientific">Coniosporium apollinis (strain CBS 100218)</name>
    <name type="common">Rock-inhabiting black yeast</name>
    <dbReference type="NCBI Taxonomy" id="1168221"/>
    <lineage>
        <taxon>Eukaryota</taxon>
        <taxon>Fungi</taxon>
        <taxon>Dikarya</taxon>
        <taxon>Ascomycota</taxon>
        <taxon>Pezizomycotina</taxon>
        <taxon>Dothideomycetes</taxon>
        <taxon>Dothideomycetes incertae sedis</taxon>
        <taxon>Coniosporium</taxon>
    </lineage>
</organism>
<evidence type="ECO:0000313" key="2">
    <source>
        <dbReference type="Proteomes" id="UP000016924"/>
    </source>
</evidence>
<dbReference type="GeneID" id="19903291"/>
<gene>
    <name evidence="1" type="ORF">W97_05980</name>
</gene>
<dbReference type="Proteomes" id="UP000016924">
    <property type="component" value="Unassembled WGS sequence"/>
</dbReference>
<reference evidence="2" key="1">
    <citation type="submission" date="2012-06" db="EMBL/GenBank/DDBJ databases">
        <title>The genome sequence of Coniosporium apollinis CBS 100218.</title>
        <authorList>
            <consortium name="The Broad Institute Genome Sequencing Platform"/>
            <person name="Cuomo C."/>
            <person name="Gorbushina A."/>
            <person name="Noack S."/>
            <person name="Walker B."/>
            <person name="Young S.K."/>
            <person name="Zeng Q."/>
            <person name="Gargeya S."/>
            <person name="Fitzgerald M."/>
            <person name="Haas B."/>
            <person name="Abouelleil A."/>
            <person name="Alvarado L."/>
            <person name="Arachchi H.M."/>
            <person name="Berlin A.M."/>
            <person name="Chapman S.B."/>
            <person name="Goldberg J."/>
            <person name="Griggs A."/>
            <person name="Gujja S."/>
            <person name="Hansen M."/>
            <person name="Howarth C."/>
            <person name="Imamovic A."/>
            <person name="Larimer J."/>
            <person name="McCowan C."/>
            <person name="Montmayeur A."/>
            <person name="Murphy C."/>
            <person name="Neiman D."/>
            <person name="Pearson M."/>
            <person name="Priest M."/>
            <person name="Roberts A."/>
            <person name="Saif S."/>
            <person name="Shea T."/>
            <person name="Sisk P."/>
            <person name="Sykes S."/>
            <person name="Wortman J."/>
            <person name="Nusbaum C."/>
            <person name="Birren B."/>
        </authorList>
    </citation>
    <scope>NUCLEOTIDE SEQUENCE [LARGE SCALE GENOMIC DNA]</scope>
    <source>
        <strain evidence="2">CBS 100218</strain>
    </source>
</reference>
<dbReference type="EMBL" id="JH767582">
    <property type="protein sequence ID" value="EON66734.1"/>
    <property type="molecule type" value="Genomic_DNA"/>
</dbReference>
<evidence type="ECO:0000313" key="1">
    <source>
        <dbReference type="EMBL" id="EON66734.1"/>
    </source>
</evidence>
<accession>R7YY70</accession>
<name>R7YY70_CONA1</name>
<dbReference type="HOGENOM" id="CLU_2015142_0_0_1"/>
<protein>
    <submittedName>
        <fullName evidence="1">Uncharacterized protein</fullName>
    </submittedName>
</protein>